<feature type="region of interest" description="Disordered" evidence="2">
    <location>
        <begin position="1"/>
        <end position="21"/>
    </location>
</feature>
<keyword evidence="1" id="KW-0175">Coiled coil</keyword>
<dbReference type="AlphaFoldDB" id="A0A504YAY5"/>
<sequence length="87" mass="9758">MYRNRAAEANEENAESVSDTCRLSQIGTTPYNEALSASSNANSQLQAVSAKYTKQREMLHDLEGQQEQLTREVDRIHTELESANAQK</sequence>
<feature type="coiled-coil region" evidence="1">
    <location>
        <begin position="52"/>
        <end position="86"/>
    </location>
</feature>
<keyword evidence="4" id="KW-1185">Reference proteome</keyword>
<gene>
    <name evidence="3" type="ORF">FGIG_09667</name>
</gene>
<proteinExistence type="predicted"/>
<protein>
    <submittedName>
        <fullName evidence="3">Uncharacterized protein</fullName>
    </submittedName>
</protein>
<evidence type="ECO:0000256" key="2">
    <source>
        <dbReference type="SAM" id="MobiDB-lite"/>
    </source>
</evidence>
<dbReference type="Proteomes" id="UP000316759">
    <property type="component" value="Unassembled WGS sequence"/>
</dbReference>
<name>A0A504YAY5_FASGI</name>
<reference evidence="3 4" key="1">
    <citation type="submission" date="2019-04" db="EMBL/GenBank/DDBJ databases">
        <title>Annotation for the trematode Fasciola gigantica.</title>
        <authorList>
            <person name="Choi Y.-J."/>
        </authorList>
    </citation>
    <scope>NUCLEOTIDE SEQUENCE [LARGE SCALE GENOMIC DNA]</scope>
    <source>
        <strain evidence="3">Uganda_cow_1</strain>
    </source>
</reference>
<evidence type="ECO:0000313" key="3">
    <source>
        <dbReference type="EMBL" id="TPP58294.1"/>
    </source>
</evidence>
<organism evidence="3 4">
    <name type="scientific">Fasciola gigantica</name>
    <name type="common">Giant liver fluke</name>
    <dbReference type="NCBI Taxonomy" id="46835"/>
    <lineage>
        <taxon>Eukaryota</taxon>
        <taxon>Metazoa</taxon>
        <taxon>Spiralia</taxon>
        <taxon>Lophotrochozoa</taxon>
        <taxon>Platyhelminthes</taxon>
        <taxon>Trematoda</taxon>
        <taxon>Digenea</taxon>
        <taxon>Plagiorchiida</taxon>
        <taxon>Echinostomata</taxon>
        <taxon>Echinostomatoidea</taxon>
        <taxon>Fasciolidae</taxon>
        <taxon>Fasciola</taxon>
    </lineage>
</organism>
<evidence type="ECO:0000256" key="1">
    <source>
        <dbReference type="SAM" id="Coils"/>
    </source>
</evidence>
<dbReference type="EMBL" id="SUNJ01012156">
    <property type="protein sequence ID" value="TPP58294.1"/>
    <property type="molecule type" value="Genomic_DNA"/>
</dbReference>
<accession>A0A504YAY5</accession>
<comment type="caution">
    <text evidence="3">The sequence shown here is derived from an EMBL/GenBank/DDBJ whole genome shotgun (WGS) entry which is preliminary data.</text>
</comment>
<evidence type="ECO:0000313" key="4">
    <source>
        <dbReference type="Proteomes" id="UP000316759"/>
    </source>
</evidence>